<feature type="region of interest" description="Disordered" evidence="1">
    <location>
        <begin position="157"/>
        <end position="202"/>
    </location>
</feature>
<feature type="compositionally biased region" description="Basic residues" evidence="1">
    <location>
        <begin position="178"/>
        <end position="190"/>
    </location>
</feature>
<organism evidence="2 3">
    <name type="scientific">Hermanssonia centrifuga</name>
    <dbReference type="NCBI Taxonomy" id="98765"/>
    <lineage>
        <taxon>Eukaryota</taxon>
        <taxon>Fungi</taxon>
        <taxon>Dikarya</taxon>
        <taxon>Basidiomycota</taxon>
        <taxon>Agaricomycotina</taxon>
        <taxon>Agaricomycetes</taxon>
        <taxon>Polyporales</taxon>
        <taxon>Meruliaceae</taxon>
        <taxon>Hermanssonia</taxon>
    </lineage>
</organism>
<dbReference type="OrthoDB" id="3233824at2759"/>
<protein>
    <submittedName>
        <fullName evidence="2">Uncharacterized protein</fullName>
    </submittedName>
</protein>
<evidence type="ECO:0000313" key="3">
    <source>
        <dbReference type="Proteomes" id="UP000186601"/>
    </source>
</evidence>
<reference evidence="2 3" key="1">
    <citation type="submission" date="2018-02" db="EMBL/GenBank/DDBJ databases">
        <title>Genome sequence of the basidiomycete white-rot fungus Phlebia centrifuga.</title>
        <authorList>
            <person name="Granchi Z."/>
            <person name="Peng M."/>
            <person name="de Vries R.P."/>
            <person name="Hilden K."/>
            <person name="Makela M.R."/>
            <person name="Grigoriev I."/>
            <person name="Riley R."/>
        </authorList>
    </citation>
    <scope>NUCLEOTIDE SEQUENCE [LARGE SCALE GENOMIC DNA]</scope>
    <source>
        <strain evidence="2 3">FBCC195</strain>
    </source>
</reference>
<comment type="caution">
    <text evidence="2">The sequence shown here is derived from an EMBL/GenBank/DDBJ whole genome shotgun (WGS) entry which is preliminary data.</text>
</comment>
<feature type="compositionally biased region" description="Basic and acidic residues" evidence="1">
    <location>
        <begin position="36"/>
        <end position="48"/>
    </location>
</feature>
<name>A0A2R6NMK3_9APHY</name>
<feature type="compositionally biased region" description="Polar residues" evidence="1">
    <location>
        <begin position="61"/>
        <end position="71"/>
    </location>
</feature>
<accession>A0A2R6NMK3</accession>
<keyword evidence="3" id="KW-1185">Reference proteome</keyword>
<dbReference type="AlphaFoldDB" id="A0A2R6NMK3"/>
<feature type="region of interest" description="Disordered" evidence="1">
    <location>
        <begin position="112"/>
        <end position="135"/>
    </location>
</feature>
<sequence>MEPEKRRHRARFSPYSPAISHIRRGSLPSVAQLGEAESRPSRVSDTEITHNCPNPDLRFQALSTSPRSMSPQRIVGKQRSSTFGSSSARRPAKLTLDADLVANTPISTFLRRKTPQSSPISPTFPHRFKRSSSPSLPVSIPTLPTFFFPPVTIIPSLSSDTDDDMMSDTSSTRVEAPRKRRKPRVGRHRSSSGLRLERHGSC</sequence>
<dbReference type="Proteomes" id="UP000186601">
    <property type="component" value="Unassembled WGS sequence"/>
</dbReference>
<dbReference type="STRING" id="98765.A0A2R6NMK3"/>
<feature type="region of interest" description="Disordered" evidence="1">
    <location>
        <begin position="1"/>
        <end position="90"/>
    </location>
</feature>
<feature type="compositionally biased region" description="Basic residues" evidence="1">
    <location>
        <begin position="1"/>
        <end position="11"/>
    </location>
</feature>
<proteinExistence type="predicted"/>
<feature type="compositionally biased region" description="Polar residues" evidence="1">
    <location>
        <begin position="78"/>
        <end position="88"/>
    </location>
</feature>
<evidence type="ECO:0000313" key="2">
    <source>
        <dbReference type="EMBL" id="PSR73629.1"/>
    </source>
</evidence>
<dbReference type="EMBL" id="MLYV02001069">
    <property type="protein sequence ID" value="PSR73629.1"/>
    <property type="molecule type" value="Genomic_DNA"/>
</dbReference>
<evidence type="ECO:0000256" key="1">
    <source>
        <dbReference type="SAM" id="MobiDB-lite"/>
    </source>
</evidence>
<gene>
    <name evidence="2" type="ORF">PHLCEN_2v10548</name>
</gene>